<comment type="similarity">
    <text evidence="1 5">Belongs to the bacterial solute-binding protein 1 family.</text>
</comment>
<dbReference type="InterPro" id="IPR006060">
    <property type="entry name" value="Maltose/Cyclodextrin-bd"/>
</dbReference>
<evidence type="ECO:0000313" key="7">
    <source>
        <dbReference type="Proteomes" id="UP000626148"/>
    </source>
</evidence>
<dbReference type="GO" id="GO:0055052">
    <property type="term" value="C:ATP-binding cassette (ABC) transporter complex, substrate-binding subunit-containing"/>
    <property type="evidence" value="ECO:0007669"/>
    <property type="project" value="TreeGrafter"/>
</dbReference>
<keyword evidence="3 5" id="KW-0762">Sugar transport</keyword>
<comment type="caution">
    <text evidence="6">The sequence shown here is derived from an EMBL/GenBank/DDBJ whole genome shotgun (WGS) entry which is preliminary data.</text>
</comment>
<organism evidence="6 7">
    <name type="scientific">Saccharospirillum salsuginis</name>
    <dbReference type="NCBI Taxonomy" id="418750"/>
    <lineage>
        <taxon>Bacteria</taxon>
        <taxon>Pseudomonadati</taxon>
        <taxon>Pseudomonadota</taxon>
        <taxon>Gammaproteobacteria</taxon>
        <taxon>Oceanospirillales</taxon>
        <taxon>Saccharospirillaceae</taxon>
        <taxon>Saccharospirillum</taxon>
    </lineage>
</organism>
<reference evidence="6" key="1">
    <citation type="journal article" date="2014" name="Int. J. Syst. Evol. Microbiol.">
        <title>Complete genome sequence of Corynebacterium casei LMG S-19264T (=DSM 44701T), isolated from a smear-ripened cheese.</title>
        <authorList>
            <consortium name="US DOE Joint Genome Institute (JGI-PGF)"/>
            <person name="Walter F."/>
            <person name="Albersmeier A."/>
            <person name="Kalinowski J."/>
            <person name="Ruckert C."/>
        </authorList>
    </citation>
    <scope>NUCLEOTIDE SEQUENCE</scope>
    <source>
        <strain evidence="6">KCTC 22169</strain>
    </source>
</reference>
<dbReference type="PANTHER" id="PTHR30061:SF50">
    <property type="entry name" value="MALTOSE_MALTODEXTRIN-BINDING PERIPLASMIC PROTEIN"/>
    <property type="match status" value="1"/>
</dbReference>
<dbReference type="GO" id="GO:0042597">
    <property type="term" value="C:periplasmic space"/>
    <property type="evidence" value="ECO:0007669"/>
    <property type="project" value="UniProtKB-SubCell"/>
</dbReference>
<name>A0A918KS45_9GAMM</name>
<dbReference type="SUPFAM" id="SSF53850">
    <property type="entry name" value="Periplasmic binding protein-like II"/>
    <property type="match status" value="1"/>
</dbReference>
<evidence type="ECO:0000256" key="2">
    <source>
        <dbReference type="ARBA" id="ARBA00022448"/>
    </source>
</evidence>
<keyword evidence="4 5" id="KW-0732">Signal</keyword>
<proteinExistence type="inferred from homology"/>
<keyword evidence="7" id="KW-1185">Reference proteome</keyword>
<comment type="function">
    <text evidence="5">Part of the ABC transporter complex MalEFGK involved in maltose/maltodextrin import. Binds maltose and higher maltodextrins.</text>
</comment>
<dbReference type="Pfam" id="PF13416">
    <property type="entry name" value="SBP_bac_8"/>
    <property type="match status" value="1"/>
</dbReference>
<feature type="signal peptide" evidence="5">
    <location>
        <begin position="1"/>
        <end position="23"/>
    </location>
</feature>
<evidence type="ECO:0000256" key="1">
    <source>
        <dbReference type="ARBA" id="ARBA00008520"/>
    </source>
</evidence>
<keyword evidence="5" id="KW-0574">Periplasm</keyword>
<evidence type="ECO:0000256" key="5">
    <source>
        <dbReference type="RuleBase" id="RU365005"/>
    </source>
</evidence>
<dbReference type="Proteomes" id="UP000626148">
    <property type="component" value="Unassembled WGS sequence"/>
</dbReference>
<reference evidence="6" key="2">
    <citation type="submission" date="2020-09" db="EMBL/GenBank/DDBJ databases">
        <authorList>
            <person name="Sun Q."/>
            <person name="Kim S."/>
        </authorList>
    </citation>
    <scope>NUCLEOTIDE SEQUENCE</scope>
    <source>
        <strain evidence="6">KCTC 22169</strain>
    </source>
</reference>
<evidence type="ECO:0000256" key="3">
    <source>
        <dbReference type="ARBA" id="ARBA00022597"/>
    </source>
</evidence>
<gene>
    <name evidence="6" type="primary">malE</name>
    <name evidence="6" type="ORF">GCM10007392_43260</name>
</gene>
<accession>A0A918KS45</accession>
<comment type="subcellular location">
    <subcellularLocation>
        <location evidence="5">Periplasm</location>
    </subcellularLocation>
</comment>
<dbReference type="PRINTS" id="PR00181">
    <property type="entry name" value="MALTOSEBP"/>
</dbReference>
<evidence type="ECO:0000313" key="6">
    <source>
        <dbReference type="EMBL" id="GGX71132.1"/>
    </source>
</evidence>
<dbReference type="GO" id="GO:0015144">
    <property type="term" value="F:carbohydrate transmembrane transporter activity"/>
    <property type="evidence" value="ECO:0007669"/>
    <property type="project" value="InterPro"/>
</dbReference>
<dbReference type="RefSeq" id="WP_189612712.1">
    <property type="nucleotide sequence ID" value="NZ_BMXR01000014.1"/>
</dbReference>
<evidence type="ECO:0000256" key="4">
    <source>
        <dbReference type="ARBA" id="ARBA00022729"/>
    </source>
</evidence>
<dbReference type="AlphaFoldDB" id="A0A918KS45"/>
<dbReference type="Gene3D" id="3.40.190.10">
    <property type="entry name" value="Periplasmic binding protein-like II"/>
    <property type="match status" value="2"/>
</dbReference>
<sequence>MMKKALVTALAVAGVSAAGQALAWEEGELVVWINSDKGYNGLQAVGDRFAEELGVPVTVETPDAVTEKFQKEAAIGKGPDIFIWAHDRFGDWAKSGLIAPVEPSDSVRSKLDDFWGAVSYNGKTYGYPIAVEGPTQICNTDIVDEPYASWEDVREAAPALAEQGKKPLLYWYNNAYFNYGVMTVKGGYAFEEINGQYNPKKTGVNHPGSIEAMAEVRDMIEDGVMPEGVDYGVFDSEFKAGNVACVINGPWAWGDYEKAGIDFVVGPYPTMDGESGRGFTGVLSAAVNASSPNQDLAVEFIENYMLTEDGLKTVNDDRALGAVTHKDFMAQLSANNETLANAYAVWQNAEPMPNIPEMAAFWSNTEAALTAIVQGRQSADAALNDAAARIIK</sequence>
<keyword evidence="2 5" id="KW-0813">Transport</keyword>
<dbReference type="EMBL" id="BMXR01000014">
    <property type="protein sequence ID" value="GGX71132.1"/>
    <property type="molecule type" value="Genomic_DNA"/>
</dbReference>
<protein>
    <recommendedName>
        <fullName evidence="5">Maltodextrin-binding protein</fullName>
    </recommendedName>
</protein>
<feature type="chain" id="PRO_5038170241" description="Maltodextrin-binding protein" evidence="5">
    <location>
        <begin position="24"/>
        <end position="392"/>
    </location>
</feature>
<dbReference type="NCBIfam" id="NF007011">
    <property type="entry name" value="PRK09474.1"/>
    <property type="match status" value="1"/>
</dbReference>
<dbReference type="GO" id="GO:0015768">
    <property type="term" value="P:maltose transport"/>
    <property type="evidence" value="ECO:0007669"/>
    <property type="project" value="TreeGrafter"/>
</dbReference>
<dbReference type="GO" id="GO:1901982">
    <property type="term" value="F:maltose binding"/>
    <property type="evidence" value="ECO:0007669"/>
    <property type="project" value="TreeGrafter"/>
</dbReference>
<dbReference type="InterPro" id="IPR006059">
    <property type="entry name" value="SBP"/>
</dbReference>
<dbReference type="GO" id="GO:0042956">
    <property type="term" value="P:maltodextrin transmembrane transport"/>
    <property type="evidence" value="ECO:0007669"/>
    <property type="project" value="TreeGrafter"/>
</dbReference>
<dbReference type="PANTHER" id="PTHR30061">
    <property type="entry name" value="MALTOSE-BINDING PERIPLASMIC PROTEIN"/>
    <property type="match status" value="1"/>
</dbReference>